<sequence length="105" mass="12474">MKAINKQEDNTKVFFNVWIMDELLGSYSILKSELNDVSAKSILTYIKDHSDKFFEFFSTDQNIKFELIETTSGRFKNIYLTYRLYSSTYDTHYSYKIKVSNISVY</sequence>
<proteinExistence type="predicted"/>
<dbReference type="Proteomes" id="UP001358193">
    <property type="component" value="Segment"/>
</dbReference>
<reference evidence="1 2" key="1">
    <citation type="submission" date="2023-11" db="EMBL/GenBank/DDBJ databases">
        <authorList>
            <person name="Cook R."/>
            <person name="Crisci M."/>
            <person name="Pye H."/>
            <person name="Adriaenssens E."/>
            <person name="Santini J."/>
        </authorList>
    </citation>
    <scope>NUCLEOTIDE SEQUENCE [LARGE SCALE GENOMIC DNA]</scope>
    <source>
        <strain evidence="1">Lak_Megaphage_Sonny</strain>
    </source>
</reference>
<keyword evidence="2" id="KW-1185">Reference proteome</keyword>
<evidence type="ECO:0000313" key="2">
    <source>
        <dbReference type="Proteomes" id="UP001358193"/>
    </source>
</evidence>
<dbReference type="EMBL" id="OR769223">
    <property type="protein sequence ID" value="WQJ53469.1"/>
    <property type="molecule type" value="Genomic_DNA"/>
</dbReference>
<name>A0ABZ0Z2P1_9CAUD</name>
<evidence type="ECO:0000313" key="1">
    <source>
        <dbReference type="EMBL" id="WQJ53469.1"/>
    </source>
</evidence>
<organism evidence="1 2">
    <name type="scientific">phage Lak_Megaphage_Sonny</name>
    <dbReference type="NCBI Taxonomy" id="3109229"/>
    <lineage>
        <taxon>Viruses</taxon>
        <taxon>Duplodnaviria</taxon>
        <taxon>Heunggongvirae</taxon>
        <taxon>Uroviricota</taxon>
        <taxon>Caudoviricetes</taxon>
        <taxon>Caudoviricetes code 15 clade</taxon>
    </lineage>
</organism>
<protein>
    <submittedName>
        <fullName evidence="1">Uncharacterized protein</fullName>
    </submittedName>
</protein>
<accession>A0ABZ0Z2P1</accession>